<keyword evidence="1" id="KW-0342">GTP-binding</keyword>
<dbReference type="Gene3D" id="3.40.50.300">
    <property type="entry name" value="P-loop containing nucleotide triphosphate hydrolases"/>
    <property type="match status" value="1"/>
</dbReference>
<organism evidence="4 5">
    <name type="scientific">Chlamydomonas eustigma</name>
    <dbReference type="NCBI Taxonomy" id="1157962"/>
    <lineage>
        <taxon>Eukaryota</taxon>
        <taxon>Viridiplantae</taxon>
        <taxon>Chlorophyta</taxon>
        <taxon>core chlorophytes</taxon>
        <taxon>Chlorophyceae</taxon>
        <taxon>CS clade</taxon>
        <taxon>Chlamydomonadales</taxon>
        <taxon>Chlamydomonadaceae</taxon>
        <taxon>Chlamydomonas</taxon>
    </lineage>
</organism>
<comment type="caution">
    <text evidence="4">The sequence shown here is derived from an EMBL/GenBank/DDBJ whole genome shotgun (WGS) entry which is preliminary data.</text>
</comment>
<dbReference type="Proteomes" id="UP000232323">
    <property type="component" value="Unassembled WGS sequence"/>
</dbReference>
<evidence type="ECO:0000256" key="1">
    <source>
        <dbReference type="RuleBase" id="RU004560"/>
    </source>
</evidence>
<reference evidence="4 5" key="1">
    <citation type="submission" date="2017-08" db="EMBL/GenBank/DDBJ databases">
        <title>Acidophilic green algal genome provides insights into adaptation to an acidic environment.</title>
        <authorList>
            <person name="Hirooka S."/>
            <person name="Hirose Y."/>
            <person name="Kanesaki Y."/>
            <person name="Higuchi S."/>
            <person name="Fujiwara T."/>
            <person name="Onuma R."/>
            <person name="Era A."/>
            <person name="Ohbayashi R."/>
            <person name="Uzuka A."/>
            <person name="Nozaki H."/>
            <person name="Yoshikawa H."/>
            <person name="Miyagishima S.Y."/>
        </authorList>
    </citation>
    <scope>NUCLEOTIDE SEQUENCE [LARGE SCALE GENOMIC DNA]</scope>
    <source>
        <strain evidence="4 5">NIES-2499</strain>
    </source>
</reference>
<evidence type="ECO:0000259" key="3">
    <source>
        <dbReference type="PROSITE" id="PS51719"/>
    </source>
</evidence>
<proteinExistence type="inferred from homology"/>
<sequence length="462" mass="52491">MTFVSAMDKFRSGSNAKDSPSINSSMESRLKFEALANARFNPLESLDRIPELPGLLPDSKLLSHYAEREREKRENEMRTSLGSTYSAAARSTMQADGLLGARRPRPYKIWKKKYIKLLVVGDSGLGKTTLIRSLLSTPGERLQVHDGSNTPTGQFVKDPDSLCSTISWRDDDDRVIWVYKVQDTPGYGDHLDLSISIQTVLAYVEAQNVKWLEMEQSKHRKEELYEMEDPRIDLCLFCVGPHRLRPSDLKFMYEIGQHVPIVPIVTKADTMTIREAGIYRTEVASRIANPMLPGIREKINIFHFERDTLLRAGVIDSGTPTPPFLVIASNDINEDLNTGDNPIYWPERRYQWGTAEAFNKDHSDLLSLRSLLLKEALEEISKTKRQRYELWRGKQLSGSRFGRKLRNLLLFTVVPAVVCLQIGSKGIKMADLKSNATRALQEVKKRLPRRGGKNRNTEQSAN</sequence>
<accession>A0A250XH05</accession>
<dbReference type="EMBL" id="BEGY01000078">
    <property type="protein sequence ID" value="GAX82306.1"/>
    <property type="molecule type" value="Genomic_DNA"/>
</dbReference>
<feature type="domain" description="Septin-type G" evidence="3">
    <location>
        <begin position="111"/>
        <end position="398"/>
    </location>
</feature>
<name>A0A250XH05_9CHLO</name>
<evidence type="ECO:0000313" key="5">
    <source>
        <dbReference type="Proteomes" id="UP000232323"/>
    </source>
</evidence>
<protein>
    <recommendedName>
        <fullName evidence="3">Septin-type G domain-containing protein</fullName>
    </recommendedName>
</protein>
<dbReference type="SUPFAM" id="SSF52540">
    <property type="entry name" value="P-loop containing nucleoside triphosphate hydrolases"/>
    <property type="match status" value="1"/>
</dbReference>
<keyword evidence="1" id="KW-0547">Nucleotide-binding</keyword>
<dbReference type="InterPro" id="IPR030379">
    <property type="entry name" value="G_SEPTIN_dom"/>
</dbReference>
<gene>
    <name evidence="4" type="ORF">CEUSTIGMA_g9735.t1</name>
</gene>
<comment type="similarity">
    <text evidence="1">Belongs to the TRAFAC class TrmE-Era-EngA-EngB-Septin-like GTPase superfamily. Septin GTPase family.</text>
</comment>
<feature type="compositionally biased region" description="Polar residues" evidence="2">
    <location>
        <begin position="12"/>
        <end position="23"/>
    </location>
</feature>
<dbReference type="PROSITE" id="PS51719">
    <property type="entry name" value="G_SEPTIN"/>
    <property type="match status" value="1"/>
</dbReference>
<evidence type="ECO:0000313" key="4">
    <source>
        <dbReference type="EMBL" id="GAX82306.1"/>
    </source>
</evidence>
<dbReference type="AlphaFoldDB" id="A0A250XH05"/>
<feature type="region of interest" description="Disordered" evidence="2">
    <location>
        <begin position="1"/>
        <end position="23"/>
    </location>
</feature>
<dbReference type="STRING" id="1157962.A0A250XH05"/>
<dbReference type="PANTHER" id="PTHR18884">
    <property type="entry name" value="SEPTIN"/>
    <property type="match status" value="1"/>
</dbReference>
<dbReference type="Pfam" id="PF00735">
    <property type="entry name" value="Septin"/>
    <property type="match status" value="1"/>
</dbReference>
<dbReference type="InterPro" id="IPR027417">
    <property type="entry name" value="P-loop_NTPase"/>
</dbReference>
<dbReference type="GO" id="GO:0005525">
    <property type="term" value="F:GTP binding"/>
    <property type="evidence" value="ECO:0007669"/>
    <property type="project" value="UniProtKB-KW"/>
</dbReference>
<dbReference type="OrthoDB" id="416553at2759"/>
<keyword evidence="5" id="KW-1185">Reference proteome</keyword>
<evidence type="ECO:0000256" key="2">
    <source>
        <dbReference type="SAM" id="MobiDB-lite"/>
    </source>
</evidence>